<reference evidence="2 3" key="1">
    <citation type="journal article" date="2017" name="Front. Microbiol.">
        <title>Phaeobacter piscinae sp. nov., a species of the Roseobacter group and potential aquaculture probiont.</title>
        <authorList>
            <person name="Sonnenschein E.C."/>
            <person name="Phippen C.B.W."/>
            <person name="Nielsen K.F."/>
            <person name="Mateiu R.V."/>
            <person name="Melchiorsen J."/>
            <person name="Gram L."/>
            <person name="Overmann J."/>
            <person name="Freese H.M."/>
        </authorList>
    </citation>
    <scope>NUCLEOTIDE SEQUENCE [LARGE SCALE GENOMIC DNA]</scope>
    <source>
        <strain evidence="2 3">P88</strain>
        <plasmid evidence="3">pp88_a</plasmid>
    </source>
</reference>
<keyword evidence="2" id="KW-0418">Kinase</keyword>
<dbReference type="Pfam" id="PF13581">
    <property type="entry name" value="HATPase_c_2"/>
    <property type="match status" value="1"/>
</dbReference>
<accession>A0A2I7HRG7</accession>
<dbReference type="AlphaFoldDB" id="A0A2I7HRG7"/>
<proteinExistence type="predicted"/>
<reference evidence="2 3" key="2">
    <citation type="journal article" date="2017" name="Genome Biol. Evol.">
        <title>Trajectories and Drivers of Genome Evolution in Surface-Associated Marine Phaeobacter.</title>
        <authorList>
            <person name="Freese H.M."/>
            <person name="Sikorski J."/>
            <person name="Bunk B."/>
            <person name="Scheuner C."/>
            <person name="Meier-Kolthoff J.P."/>
            <person name="Sproer C."/>
            <person name="Gram L."/>
            <person name="Overmann J."/>
        </authorList>
    </citation>
    <scope>NUCLEOTIDE SEQUENCE [LARGE SCALE GENOMIC DNA]</scope>
    <source>
        <strain evidence="2 3">P88</strain>
        <plasmid evidence="3">pp88_a</plasmid>
    </source>
</reference>
<dbReference type="GO" id="GO:0016301">
    <property type="term" value="F:kinase activity"/>
    <property type="evidence" value="ECO:0007669"/>
    <property type="project" value="UniProtKB-KW"/>
</dbReference>
<dbReference type="RefSeq" id="WP_102884423.1">
    <property type="nucleotide sequence ID" value="NZ_CP010630.1"/>
</dbReference>
<geneLocation type="plasmid" evidence="3">
    <name>pp88_a</name>
</geneLocation>
<gene>
    <name evidence="2" type="ORF">PhaeoP88_03821</name>
</gene>
<feature type="domain" description="Histidine kinase/HSP90-like ATPase" evidence="1">
    <location>
        <begin position="19"/>
        <end position="131"/>
    </location>
</feature>
<keyword evidence="2" id="KW-0808">Transferase</keyword>
<protein>
    <submittedName>
        <fullName evidence="2">Serine/threonine-protein kinase RsbT-like protein</fullName>
    </submittedName>
</protein>
<dbReference type="Gene3D" id="3.30.565.10">
    <property type="entry name" value="Histidine kinase-like ATPase, C-terminal domain"/>
    <property type="match status" value="1"/>
</dbReference>
<organism evidence="2 3">
    <name type="scientific">Phaeobacter inhibens</name>
    <dbReference type="NCBI Taxonomy" id="221822"/>
    <lineage>
        <taxon>Bacteria</taxon>
        <taxon>Pseudomonadati</taxon>
        <taxon>Pseudomonadota</taxon>
        <taxon>Alphaproteobacteria</taxon>
        <taxon>Rhodobacterales</taxon>
        <taxon>Roseobacteraceae</taxon>
        <taxon>Phaeobacter</taxon>
    </lineage>
</organism>
<dbReference type="EMBL" id="CP010726">
    <property type="protein sequence ID" value="AUR01134.1"/>
    <property type="molecule type" value="Genomic_DNA"/>
</dbReference>
<dbReference type="InterPro" id="IPR003594">
    <property type="entry name" value="HATPase_dom"/>
</dbReference>
<dbReference type="Proteomes" id="UP000236447">
    <property type="component" value="Plasmid pP88_a"/>
</dbReference>
<sequence length="135" mass="14207">MIPTDGVLIGIYALIGDRDVIQVRRIAGREMDQRGARTVQKTRFVTAVSEIARNVVMHGGGGEARIYMHSEPSAISVVCVDNGPGIADLGAAFSDGFSTAGSMGRGLGGAKRLSDALEVETKEGKGTRVTMMARI</sequence>
<keyword evidence="2" id="KW-0614">Plasmid</keyword>
<name>A0A2I7HRG7_9RHOB</name>
<dbReference type="SUPFAM" id="SSF55874">
    <property type="entry name" value="ATPase domain of HSP90 chaperone/DNA topoisomerase II/histidine kinase"/>
    <property type="match status" value="1"/>
</dbReference>
<evidence type="ECO:0000313" key="3">
    <source>
        <dbReference type="Proteomes" id="UP000236447"/>
    </source>
</evidence>
<evidence type="ECO:0000259" key="1">
    <source>
        <dbReference type="Pfam" id="PF13581"/>
    </source>
</evidence>
<dbReference type="InterPro" id="IPR036890">
    <property type="entry name" value="HATPase_C_sf"/>
</dbReference>
<evidence type="ECO:0000313" key="2">
    <source>
        <dbReference type="EMBL" id="AUR01134.1"/>
    </source>
</evidence>